<comment type="caution">
    <text evidence="3">The sequence shown here is derived from an EMBL/GenBank/DDBJ whole genome shotgun (WGS) entry which is preliminary data.</text>
</comment>
<dbReference type="InterPro" id="IPR023210">
    <property type="entry name" value="NADP_OxRdtase_dom"/>
</dbReference>
<reference evidence="3 4" key="1">
    <citation type="submission" date="2020-08" db="EMBL/GenBank/DDBJ databases">
        <title>Genomic Encyclopedia of Type Strains, Phase IV (KMG-IV): sequencing the most valuable type-strain genomes for metagenomic binning, comparative biology and taxonomic classification.</title>
        <authorList>
            <person name="Goeker M."/>
        </authorList>
    </citation>
    <scope>NUCLEOTIDE SEQUENCE [LARGE SCALE GENOMIC DNA]</scope>
    <source>
        <strain evidence="3 4">DSM 7051</strain>
    </source>
</reference>
<dbReference type="GO" id="GO:0016491">
    <property type="term" value="F:oxidoreductase activity"/>
    <property type="evidence" value="ECO:0007669"/>
    <property type="project" value="UniProtKB-KW"/>
</dbReference>
<accession>A0A7X0FD43</accession>
<feature type="domain" description="NADP-dependent oxidoreductase" evidence="2">
    <location>
        <begin position="6"/>
        <end position="291"/>
    </location>
</feature>
<dbReference type="PANTHER" id="PTHR43364">
    <property type="entry name" value="NADH-SPECIFIC METHYLGLYOXAL REDUCTASE-RELATED"/>
    <property type="match status" value="1"/>
</dbReference>
<evidence type="ECO:0000313" key="4">
    <source>
        <dbReference type="Proteomes" id="UP000536262"/>
    </source>
</evidence>
<evidence type="ECO:0000259" key="2">
    <source>
        <dbReference type="Pfam" id="PF00248"/>
    </source>
</evidence>
<dbReference type="Pfam" id="PF00248">
    <property type="entry name" value="Aldo_ket_red"/>
    <property type="match status" value="1"/>
</dbReference>
<dbReference type="InterPro" id="IPR050523">
    <property type="entry name" value="AKR_Detox_Biosynth"/>
</dbReference>
<dbReference type="PANTHER" id="PTHR43364:SF4">
    <property type="entry name" value="NAD(P)-LINKED OXIDOREDUCTASE SUPERFAMILY PROTEIN"/>
    <property type="match status" value="1"/>
</dbReference>
<dbReference type="Gene3D" id="3.20.20.100">
    <property type="entry name" value="NADP-dependent oxidoreductase domain"/>
    <property type="match status" value="1"/>
</dbReference>
<evidence type="ECO:0000256" key="1">
    <source>
        <dbReference type="ARBA" id="ARBA00023002"/>
    </source>
</evidence>
<dbReference type="Proteomes" id="UP000536262">
    <property type="component" value="Unassembled WGS sequence"/>
</dbReference>
<sequence>MNFADATPEEDAREIVRVAHEAGVNFFDTAGNYNGGESERALGRAIADLGQRHEFIVATKCHFPIGPGPNDRGNSRLHVIRACEDALRRLGTDYIDLYQLHRPVFDIPFDETLGAMDDLVRQGKVRYIGTSTHPAWKVMEGLMISDKKNLARFVSEQPPYNLLDRRVENELAPLCDAHGIGIIPYAPMAQGVLAGRYSSATNVPADSRAARKGGLYQGRVNDRGVEVGQKLAALAGGAGITPAQLALLWVKDQRAVTAPIFGPRTVGQLREALPMTEMSLTSDIRDACDDLVPPGSAVTNFHNGAAWLKQVLV</sequence>
<dbReference type="GO" id="GO:0005829">
    <property type="term" value="C:cytosol"/>
    <property type="evidence" value="ECO:0007669"/>
    <property type="project" value="TreeGrafter"/>
</dbReference>
<dbReference type="SUPFAM" id="SSF51430">
    <property type="entry name" value="NAD(P)-linked oxidoreductase"/>
    <property type="match status" value="1"/>
</dbReference>
<dbReference type="InterPro" id="IPR036812">
    <property type="entry name" value="NAD(P)_OxRdtase_dom_sf"/>
</dbReference>
<dbReference type="PRINTS" id="PR00069">
    <property type="entry name" value="ALDKETRDTASE"/>
</dbReference>
<evidence type="ECO:0000313" key="3">
    <source>
        <dbReference type="EMBL" id="MBB6357542.1"/>
    </source>
</evidence>
<dbReference type="FunFam" id="3.20.20.100:FF:000004">
    <property type="entry name" value="Oxidoreductase, aldo/keto reductase"/>
    <property type="match status" value="1"/>
</dbReference>
<organism evidence="3 4">
    <name type="scientific">Aminobacter aganoensis</name>
    <dbReference type="NCBI Taxonomy" id="83264"/>
    <lineage>
        <taxon>Bacteria</taxon>
        <taxon>Pseudomonadati</taxon>
        <taxon>Pseudomonadota</taxon>
        <taxon>Alphaproteobacteria</taxon>
        <taxon>Hyphomicrobiales</taxon>
        <taxon>Phyllobacteriaceae</taxon>
        <taxon>Aminobacter</taxon>
    </lineage>
</organism>
<name>A0A7X0FD43_9HYPH</name>
<dbReference type="EMBL" id="JACHOU010000026">
    <property type="protein sequence ID" value="MBB6357542.1"/>
    <property type="molecule type" value="Genomic_DNA"/>
</dbReference>
<dbReference type="AlphaFoldDB" id="A0A7X0FD43"/>
<gene>
    <name evidence="3" type="ORF">GGR00_005365</name>
</gene>
<protein>
    <submittedName>
        <fullName evidence="3">Aryl-alcohol dehydrogenase-like predicted oxidoreductase</fullName>
    </submittedName>
</protein>
<proteinExistence type="predicted"/>
<dbReference type="InterPro" id="IPR020471">
    <property type="entry name" value="AKR"/>
</dbReference>
<keyword evidence="1" id="KW-0560">Oxidoreductase</keyword>
<keyword evidence="4" id="KW-1185">Reference proteome</keyword>